<name>A0ABD0M574_9CAEN</name>
<protein>
    <submittedName>
        <fullName evidence="2">Uncharacterized protein</fullName>
    </submittedName>
</protein>
<organism evidence="2 3">
    <name type="scientific">Batillaria attramentaria</name>
    <dbReference type="NCBI Taxonomy" id="370345"/>
    <lineage>
        <taxon>Eukaryota</taxon>
        <taxon>Metazoa</taxon>
        <taxon>Spiralia</taxon>
        <taxon>Lophotrochozoa</taxon>
        <taxon>Mollusca</taxon>
        <taxon>Gastropoda</taxon>
        <taxon>Caenogastropoda</taxon>
        <taxon>Sorbeoconcha</taxon>
        <taxon>Cerithioidea</taxon>
        <taxon>Batillariidae</taxon>
        <taxon>Batillaria</taxon>
    </lineage>
</organism>
<feature type="region of interest" description="Disordered" evidence="1">
    <location>
        <begin position="186"/>
        <end position="232"/>
    </location>
</feature>
<keyword evidence="3" id="KW-1185">Reference proteome</keyword>
<sequence>MQHDLHPCLKQKTTSRKTSRLALGHADDLTAFLADKILHGQTPRHIPILLAYSQVDATGHPPLDTANLPNRPFTLKMSAHSKISSPTSTVYRLILFHKSHVQVQRQRGSRQCAQQLLGRWSNMTSASRVTIHDRRKTSTQCGRALHLAIHKMPLRTDETLENKHIDLPLKDSVGIYHVQRFFESPPFDRKNRDTREPRSGESKGERQEARADANEPIHTFSDHEPCPAISEPLGLRAEPRDFLFSQTSACFNPEITRKTT</sequence>
<evidence type="ECO:0000313" key="3">
    <source>
        <dbReference type="Proteomes" id="UP001519460"/>
    </source>
</evidence>
<proteinExistence type="predicted"/>
<dbReference type="AlphaFoldDB" id="A0ABD0M574"/>
<accession>A0ABD0M574</accession>
<reference evidence="2 3" key="1">
    <citation type="journal article" date="2023" name="Sci. Data">
        <title>Genome assembly of the Korean intertidal mud-creeper Batillaria attramentaria.</title>
        <authorList>
            <person name="Patra A.K."/>
            <person name="Ho P.T."/>
            <person name="Jun S."/>
            <person name="Lee S.J."/>
            <person name="Kim Y."/>
            <person name="Won Y.J."/>
        </authorList>
    </citation>
    <scope>NUCLEOTIDE SEQUENCE [LARGE SCALE GENOMIC DNA]</scope>
    <source>
        <strain evidence="2">Wonlab-2016</strain>
    </source>
</reference>
<evidence type="ECO:0000313" key="2">
    <source>
        <dbReference type="EMBL" id="KAK7506906.1"/>
    </source>
</evidence>
<gene>
    <name evidence="2" type="ORF">BaRGS_00001757</name>
</gene>
<feature type="compositionally biased region" description="Basic and acidic residues" evidence="1">
    <location>
        <begin position="186"/>
        <end position="225"/>
    </location>
</feature>
<comment type="caution">
    <text evidence="2">The sequence shown here is derived from an EMBL/GenBank/DDBJ whole genome shotgun (WGS) entry which is preliminary data.</text>
</comment>
<feature type="non-terminal residue" evidence="2">
    <location>
        <position position="260"/>
    </location>
</feature>
<dbReference type="Proteomes" id="UP001519460">
    <property type="component" value="Unassembled WGS sequence"/>
</dbReference>
<evidence type="ECO:0000256" key="1">
    <source>
        <dbReference type="SAM" id="MobiDB-lite"/>
    </source>
</evidence>
<dbReference type="EMBL" id="JACVVK020000005">
    <property type="protein sequence ID" value="KAK7506906.1"/>
    <property type="molecule type" value="Genomic_DNA"/>
</dbReference>